<evidence type="ECO:0000256" key="4">
    <source>
        <dbReference type="ARBA" id="ARBA00023125"/>
    </source>
</evidence>
<reference evidence="9 10" key="1">
    <citation type="submission" date="2016-07" db="EMBL/GenBank/DDBJ databases">
        <title>Pervasive Adenine N6-methylation of Active Genes in Fungi.</title>
        <authorList>
            <consortium name="DOE Joint Genome Institute"/>
            <person name="Mondo S.J."/>
            <person name="Dannebaum R.O."/>
            <person name="Kuo R.C."/>
            <person name="Labutti K."/>
            <person name="Haridas S."/>
            <person name="Kuo A."/>
            <person name="Salamov A."/>
            <person name="Ahrendt S.R."/>
            <person name="Lipzen A."/>
            <person name="Sullivan W."/>
            <person name="Andreopoulos W.B."/>
            <person name="Clum A."/>
            <person name="Lindquist E."/>
            <person name="Daum C."/>
            <person name="Ramamoorthy G.K."/>
            <person name="Gryganskyi A."/>
            <person name="Culley D."/>
            <person name="Magnuson J.K."/>
            <person name="James T.Y."/>
            <person name="O'Malley M.A."/>
            <person name="Stajich J.E."/>
            <person name="Spatafora J.W."/>
            <person name="Visel A."/>
            <person name="Grigoriev I.V."/>
        </authorList>
    </citation>
    <scope>NUCLEOTIDE SEQUENCE [LARGE SCALE GENOMIC DNA]</scope>
    <source>
        <strain evidence="9 10">PL171</strain>
    </source>
</reference>
<dbReference type="SUPFAM" id="SSF47781">
    <property type="entry name" value="RuvA domain 2-like"/>
    <property type="match status" value="1"/>
</dbReference>
<keyword evidence="10" id="KW-1185">Reference proteome</keyword>
<keyword evidence="4" id="KW-0238">DNA-binding</keyword>
<evidence type="ECO:0000259" key="8">
    <source>
        <dbReference type="Pfam" id="PF03834"/>
    </source>
</evidence>
<evidence type="ECO:0000256" key="5">
    <source>
        <dbReference type="ARBA" id="ARBA00023204"/>
    </source>
</evidence>
<dbReference type="STRING" id="765915.A0A1Y2I6L5"/>
<feature type="compositionally biased region" description="Pro residues" evidence="7">
    <location>
        <begin position="82"/>
        <end position="97"/>
    </location>
</feature>
<protein>
    <recommendedName>
        <fullName evidence="8">ERCC1-like central domain-containing protein</fullName>
    </recommendedName>
</protein>
<dbReference type="InterPro" id="IPR011335">
    <property type="entry name" value="Restrct_endonuc-II-like"/>
</dbReference>
<dbReference type="GO" id="GO:0070522">
    <property type="term" value="C:ERCC4-ERCC1 complex"/>
    <property type="evidence" value="ECO:0007669"/>
    <property type="project" value="TreeGrafter"/>
</dbReference>
<dbReference type="GO" id="GO:0000110">
    <property type="term" value="C:nucleotide-excision repair factor 1 complex"/>
    <property type="evidence" value="ECO:0007669"/>
    <property type="project" value="TreeGrafter"/>
</dbReference>
<comment type="similarity">
    <text evidence="2">Belongs to the ERCC1/RAD10/SWI10 family.</text>
</comment>
<keyword evidence="5" id="KW-0234">DNA repair</keyword>
<dbReference type="Gene3D" id="1.10.150.20">
    <property type="entry name" value="5' to 3' exonuclease, C-terminal subdomain"/>
    <property type="match status" value="2"/>
</dbReference>
<dbReference type="InterPro" id="IPR004579">
    <property type="entry name" value="ERCC1/RAD10/SWI10"/>
</dbReference>
<dbReference type="Pfam" id="PF00633">
    <property type="entry name" value="HHH"/>
    <property type="match status" value="1"/>
</dbReference>
<dbReference type="InterPro" id="IPR047260">
    <property type="entry name" value="ERCC1-like_central_dom"/>
</dbReference>
<feature type="compositionally biased region" description="Pro residues" evidence="7">
    <location>
        <begin position="124"/>
        <end position="141"/>
    </location>
</feature>
<dbReference type="GO" id="GO:0006302">
    <property type="term" value="P:double-strand break repair"/>
    <property type="evidence" value="ECO:0007669"/>
    <property type="project" value="UniProtKB-ARBA"/>
</dbReference>
<dbReference type="CDD" id="cd22325">
    <property type="entry name" value="ERCC1_C-like"/>
    <property type="match status" value="1"/>
</dbReference>
<dbReference type="SUPFAM" id="SSF52980">
    <property type="entry name" value="Restriction endonuclease-like"/>
    <property type="match status" value="1"/>
</dbReference>
<accession>A0A1Y2I6L5</accession>
<dbReference type="GO" id="GO:0003697">
    <property type="term" value="F:single-stranded DNA binding"/>
    <property type="evidence" value="ECO:0007669"/>
    <property type="project" value="TreeGrafter"/>
</dbReference>
<evidence type="ECO:0000256" key="3">
    <source>
        <dbReference type="ARBA" id="ARBA00022763"/>
    </source>
</evidence>
<keyword evidence="6" id="KW-0539">Nucleus</keyword>
<dbReference type="AlphaFoldDB" id="A0A1Y2I6L5"/>
<feature type="compositionally biased region" description="Low complexity" evidence="7">
    <location>
        <begin position="195"/>
        <end position="226"/>
    </location>
</feature>
<dbReference type="GO" id="GO:0070914">
    <property type="term" value="P:UV-damage excision repair"/>
    <property type="evidence" value="ECO:0007669"/>
    <property type="project" value="TreeGrafter"/>
</dbReference>
<evidence type="ECO:0000256" key="6">
    <source>
        <dbReference type="ARBA" id="ARBA00023242"/>
    </source>
</evidence>
<dbReference type="Pfam" id="PF03834">
    <property type="entry name" value="Rad10"/>
    <property type="match status" value="1"/>
</dbReference>
<gene>
    <name evidence="9" type="ORF">BCR44DRAFT_1423360</name>
</gene>
<sequence length="411" mass="43309">MNPSSSSSASSNPQAQGQPPNPPPPPQPQRPRFVVPSVAAALDAPQPHLRPSLGHGQPAQAPAPGSGQGQGTGYGFASQAAPTPPFGATPRPPPSGSPMPMTATSPESLSRPAWQHRANTVSGPPMPPPLPLGPMGPPQPGPTDQQSQSRSIYHEGAQPLITSGGPSSRASYARKRKALNDDDLFKLPDLPGAHPAPASSSSSSSSSAPVTSSAAPSTNPTAVLASRSTSSASIGSAILVNPRQRGNPVLDHILTVPWEYSDGTPADYVYHRLHPEYIVQRIRGIQGHFELRVLLVLVDVGDHVSTVREVNGVCIANDLTLILAANNEECAKYLEMYKSMEHRPADALMGRHEDDYSSRLTDALTQIKGVNPTVTDLASCPGIGEKKAQRIYQAFRKPFIAAADTLPLEDD</sequence>
<evidence type="ECO:0000313" key="10">
    <source>
        <dbReference type="Proteomes" id="UP000193411"/>
    </source>
</evidence>
<dbReference type="EMBL" id="MCFL01000001">
    <property type="protein sequence ID" value="ORZ41703.1"/>
    <property type="molecule type" value="Genomic_DNA"/>
</dbReference>
<dbReference type="GO" id="GO:0006312">
    <property type="term" value="P:mitotic recombination"/>
    <property type="evidence" value="ECO:0007669"/>
    <property type="project" value="TreeGrafter"/>
</dbReference>
<feature type="compositionally biased region" description="Low complexity" evidence="7">
    <location>
        <begin position="54"/>
        <end position="65"/>
    </location>
</feature>
<feature type="compositionally biased region" description="Pro residues" evidence="7">
    <location>
        <begin position="19"/>
        <end position="29"/>
    </location>
</feature>
<evidence type="ECO:0000256" key="1">
    <source>
        <dbReference type="ARBA" id="ARBA00004123"/>
    </source>
</evidence>
<organism evidence="9 10">
    <name type="scientific">Catenaria anguillulae PL171</name>
    <dbReference type="NCBI Taxonomy" id="765915"/>
    <lineage>
        <taxon>Eukaryota</taxon>
        <taxon>Fungi</taxon>
        <taxon>Fungi incertae sedis</taxon>
        <taxon>Blastocladiomycota</taxon>
        <taxon>Blastocladiomycetes</taxon>
        <taxon>Blastocladiales</taxon>
        <taxon>Catenariaceae</taxon>
        <taxon>Catenaria</taxon>
    </lineage>
</organism>
<dbReference type="OrthoDB" id="10262814at2759"/>
<dbReference type="GO" id="GO:0016787">
    <property type="term" value="F:hydrolase activity"/>
    <property type="evidence" value="ECO:0007669"/>
    <property type="project" value="UniProtKB-ARBA"/>
</dbReference>
<dbReference type="InterPro" id="IPR000445">
    <property type="entry name" value="HhH_motif"/>
</dbReference>
<proteinExistence type="inferred from homology"/>
<name>A0A1Y2I6L5_9FUNG</name>
<dbReference type="InterPro" id="IPR010994">
    <property type="entry name" value="RuvA_2-like"/>
</dbReference>
<feature type="compositionally biased region" description="Low complexity" evidence="7">
    <location>
        <begin position="1"/>
        <end position="18"/>
    </location>
</feature>
<comment type="subcellular location">
    <subcellularLocation>
        <location evidence="1">Nucleus</location>
    </subcellularLocation>
</comment>
<keyword evidence="3" id="KW-0227">DNA damage</keyword>
<dbReference type="Proteomes" id="UP000193411">
    <property type="component" value="Unassembled WGS sequence"/>
</dbReference>
<feature type="region of interest" description="Disordered" evidence="7">
    <location>
        <begin position="1"/>
        <end position="150"/>
    </location>
</feature>
<evidence type="ECO:0000313" key="9">
    <source>
        <dbReference type="EMBL" id="ORZ41703.1"/>
    </source>
</evidence>
<dbReference type="PANTHER" id="PTHR12749">
    <property type="entry name" value="EXCISION REPAIR CROSS-COMPLEMENTING 1 ERCC1"/>
    <property type="match status" value="1"/>
</dbReference>
<dbReference type="GO" id="GO:0003684">
    <property type="term" value="F:damaged DNA binding"/>
    <property type="evidence" value="ECO:0007669"/>
    <property type="project" value="InterPro"/>
</dbReference>
<feature type="region of interest" description="Disordered" evidence="7">
    <location>
        <begin position="183"/>
        <end position="226"/>
    </location>
</feature>
<dbReference type="NCBIfam" id="TIGR00597">
    <property type="entry name" value="rad10"/>
    <property type="match status" value="1"/>
</dbReference>
<feature type="domain" description="ERCC1-like central" evidence="8">
    <location>
        <begin position="238"/>
        <end position="338"/>
    </location>
</feature>
<evidence type="ECO:0000256" key="2">
    <source>
        <dbReference type="ARBA" id="ARBA00008283"/>
    </source>
</evidence>
<dbReference type="PANTHER" id="PTHR12749:SF0">
    <property type="entry name" value="DNA EXCISION REPAIR PROTEIN ERCC-1"/>
    <property type="match status" value="1"/>
</dbReference>
<dbReference type="Gene3D" id="3.40.50.10130">
    <property type="match status" value="1"/>
</dbReference>
<dbReference type="GO" id="GO:0140097">
    <property type="term" value="F:catalytic activity, acting on DNA"/>
    <property type="evidence" value="ECO:0007669"/>
    <property type="project" value="UniProtKB-ARBA"/>
</dbReference>
<comment type="caution">
    <text evidence="9">The sequence shown here is derived from an EMBL/GenBank/DDBJ whole genome shotgun (WGS) entry which is preliminary data.</text>
</comment>
<evidence type="ECO:0000256" key="7">
    <source>
        <dbReference type="SAM" id="MobiDB-lite"/>
    </source>
</evidence>